<evidence type="ECO:0000256" key="3">
    <source>
        <dbReference type="ARBA" id="ARBA00011484"/>
    </source>
</evidence>
<evidence type="ECO:0000256" key="2">
    <source>
        <dbReference type="ARBA" id="ARBA00007317"/>
    </source>
</evidence>
<dbReference type="SUPFAM" id="SSF47005">
    <property type="entry name" value="Peripheral subunit-binding domain of 2-oxo acid dehydrogenase complex"/>
    <property type="match status" value="1"/>
</dbReference>
<dbReference type="GO" id="GO:0031405">
    <property type="term" value="F:lipoic acid binding"/>
    <property type="evidence" value="ECO:0007669"/>
    <property type="project" value="TreeGrafter"/>
</dbReference>
<keyword evidence="6 7" id="KW-0012">Acyltransferase</keyword>
<dbReference type="Gene3D" id="2.40.50.100">
    <property type="match status" value="2"/>
</dbReference>
<dbReference type="Pfam" id="PF00198">
    <property type="entry name" value="2-oxoacid_dh"/>
    <property type="match status" value="1"/>
</dbReference>
<evidence type="ECO:0000259" key="9">
    <source>
        <dbReference type="PROSITE" id="PS51826"/>
    </source>
</evidence>
<dbReference type="FunFam" id="3.30.559.10:FF:000007">
    <property type="entry name" value="Dihydrolipoamide acetyltransferase component of pyruvate dehydrogenase complex"/>
    <property type="match status" value="1"/>
</dbReference>
<evidence type="ECO:0000313" key="10">
    <source>
        <dbReference type="EMBL" id="WOC52930.1"/>
    </source>
</evidence>
<comment type="similarity">
    <text evidence="2 7">Belongs to the 2-oxoacid dehydrogenase family.</text>
</comment>
<keyword evidence="5 7" id="KW-0450">Lipoyl</keyword>
<dbReference type="Pfam" id="PF00364">
    <property type="entry name" value="Biotin_lipoyl"/>
    <property type="match status" value="2"/>
</dbReference>
<dbReference type="InterPro" id="IPR011053">
    <property type="entry name" value="Single_hybrid_motif"/>
</dbReference>
<proteinExistence type="inferred from homology"/>
<dbReference type="Gene3D" id="4.10.320.10">
    <property type="entry name" value="E3-binding domain"/>
    <property type="match status" value="1"/>
</dbReference>
<dbReference type="GO" id="GO:0005737">
    <property type="term" value="C:cytoplasm"/>
    <property type="evidence" value="ECO:0007669"/>
    <property type="project" value="TreeGrafter"/>
</dbReference>
<dbReference type="PROSITE" id="PS51826">
    <property type="entry name" value="PSBD"/>
    <property type="match status" value="1"/>
</dbReference>
<dbReference type="EC" id="2.3.1.-" evidence="7"/>
<evidence type="ECO:0000259" key="8">
    <source>
        <dbReference type="PROSITE" id="PS50968"/>
    </source>
</evidence>
<evidence type="ECO:0000256" key="7">
    <source>
        <dbReference type="RuleBase" id="RU003423"/>
    </source>
</evidence>
<dbReference type="RefSeq" id="WP_327984241.1">
    <property type="nucleotide sequence ID" value="NZ_CP136426.1"/>
</dbReference>
<protein>
    <recommendedName>
        <fullName evidence="7">Dihydrolipoamide acetyltransferase component of pyruvate dehydrogenase complex</fullName>
        <ecNumber evidence="7">2.3.1.-</ecNumber>
    </recommendedName>
</protein>
<dbReference type="Gene3D" id="3.30.559.10">
    <property type="entry name" value="Chloramphenicol acetyltransferase-like domain"/>
    <property type="match status" value="1"/>
</dbReference>
<dbReference type="SUPFAM" id="SSF51230">
    <property type="entry name" value="Single hybrid motif"/>
    <property type="match status" value="2"/>
</dbReference>
<dbReference type="InterPro" id="IPR023213">
    <property type="entry name" value="CAT-like_dom_sf"/>
</dbReference>
<evidence type="ECO:0000256" key="1">
    <source>
        <dbReference type="ARBA" id="ARBA00001938"/>
    </source>
</evidence>
<evidence type="ECO:0000256" key="5">
    <source>
        <dbReference type="ARBA" id="ARBA00022823"/>
    </source>
</evidence>
<dbReference type="GO" id="GO:0016407">
    <property type="term" value="F:acetyltransferase activity"/>
    <property type="evidence" value="ECO:0007669"/>
    <property type="project" value="TreeGrafter"/>
</dbReference>
<comment type="subunit">
    <text evidence="3">Forms a 24-polypeptide structural core with octahedral symmetry.</text>
</comment>
<dbReference type="Pfam" id="PF02817">
    <property type="entry name" value="E3_binding"/>
    <property type="match status" value="1"/>
</dbReference>
<dbReference type="EMBL" id="CP136426">
    <property type="protein sequence ID" value="WOC52930.1"/>
    <property type="molecule type" value="Genomic_DNA"/>
</dbReference>
<dbReference type="InterPro" id="IPR003016">
    <property type="entry name" value="2-oxoA_DH_lipoyl-BS"/>
</dbReference>
<comment type="cofactor">
    <cofactor evidence="1 7">
        <name>(R)-lipoate</name>
        <dbReference type="ChEBI" id="CHEBI:83088"/>
    </cofactor>
</comment>
<feature type="domain" description="Lipoyl-binding" evidence="8">
    <location>
        <begin position="3"/>
        <end position="78"/>
    </location>
</feature>
<reference evidence="10" key="1">
    <citation type="submission" date="2023-10" db="EMBL/GenBank/DDBJ databases">
        <title>Characterization and whole genome sequencing of a novel strain of Bergeyella porcorum QD2021 isolated from pig.</title>
        <authorList>
            <person name="Liu G."/>
            <person name="Chen C."/>
            <person name="Han X."/>
        </authorList>
    </citation>
    <scope>NUCLEOTIDE SEQUENCE</scope>
    <source>
        <strain evidence="10">QD2021</strain>
    </source>
</reference>
<dbReference type="PANTHER" id="PTHR43178">
    <property type="entry name" value="DIHYDROLIPOAMIDE ACETYLTRANSFERASE COMPONENT OF PYRUVATE DEHYDROGENASE COMPLEX"/>
    <property type="match status" value="1"/>
</dbReference>
<gene>
    <name evidence="10" type="primary">sucB</name>
    <name evidence="10" type="ORF">BPO_2283</name>
</gene>
<dbReference type="CDD" id="cd06849">
    <property type="entry name" value="lipoyl_domain"/>
    <property type="match status" value="2"/>
</dbReference>
<keyword evidence="11" id="KW-1185">Reference proteome</keyword>
<dbReference type="SUPFAM" id="SSF52777">
    <property type="entry name" value="CoA-dependent acyltransferases"/>
    <property type="match status" value="1"/>
</dbReference>
<organism evidence="10 11">
    <name type="scientific">Bergeyella porcorum</name>
    <dbReference type="NCBI Taxonomy" id="1735111"/>
    <lineage>
        <taxon>Bacteria</taxon>
        <taxon>Pseudomonadati</taxon>
        <taxon>Bacteroidota</taxon>
        <taxon>Flavobacteriia</taxon>
        <taxon>Flavobacteriales</taxon>
        <taxon>Weeksellaceae</taxon>
        <taxon>Bergeyella</taxon>
    </lineage>
</organism>
<dbReference type="InterPro" id="IPR004167">
    <property type="entry name" value="PSBD"/>
</dbReference>
<feature type="domain" description="Lipoyl-binding" evidence="8">
    <location>
        <begin position="107"/>
        <end position="182"/>
    </location>
</feature>
<dbReference type="KEGG" id="bpor:BPO_2283"/>
<dbReference type="PROSITE" id="PS50968">
    <property type="entry name" value="BIOTINYL_LIPOYL"/>
    <property type="match status" value="2"/>
</dbReference>
<dbReference type="InterPro" id="IPR036625">
    <property type="entry name" value="E3-bd_dom_sf"/>
</dbReference>
<dbReference type="PROSITE" id="PS00189">
    <property type="entry name" value="LIPOYL"/>
    <property type="match status" value="2"/>
</dbReference>
<evidence type="ECO:0000256" key="6">
    <source>
        <dbReference type="ARBA" id="ARBA00023315"/>
    </source>
</evidence>
<accession>A0AAU0F6C9</accession>
<keyword evidence="4 7" id="KW-0808">Transferase</keyword>
<dbReference type="InterPro" id="IPR000089">
    <property type="entry name" value="Biotin_lipoyl"/>
</dbReference>
<dbReference type="InterPro" id="IPR050743">
    <property type="entry name" value="2-oxoacid_DH_E2_comp"/>
</dbReference>
<dbReference type="InterPro" id="IPR001078">
    <property type="entry name" value="2-oxoacid_DH_actylTfrase"/>
</dbReference>
<dbReference type="AlphaFoldDB" id="A0AAU0F6C9"/>
<evidence type="ECO:0000256" key="4">
    <source>
        <dbReference type="ARBA" id="ARBA00022679"/>
    </source>
</evidence>
<evidence type="ECO:0000313" key="11">
    <source>
        <dbReference type="Proteomes" id="UP001432059"/>
    </source>
</evidence>
<feature type="domain" description="Peripheral subunit-binding (PSBD)" evidence="9">
    <location>
        <begin position="224"/>
        <end position="264"/>
    </location>
</feature>
<dbReference type="PANTHER" id="PTHR43178:SF5">
    <property type="entry name" value="LIPOAMIDE ACYLTRANSFERASE COMPONENT OF BRANCHED-CHAIN ALPHA-KETO ACID DEHYDROGENASE COMPLEX, MITOCHONDRIAL"/>
    <property type="match status" value="1"/>
</dbReference>
<dbReference type="Proteomes" id="UP001432059">
    <property type="component" value="Chromosome"/>
</dbReference>
<sequence>MAEYKLLLPSMGEGVMEATIISWIANEGDFVNADDSVVEIATDKVDSDVPTPVSGKIVKILKQKDEVAQVGEAIAILEIEGEAAEEPAQISKTETPQPAATNSGDAEYQLLLPSMGEGVMEATVISWLFNEGDFVNEDDSVVEIATDKVDSDVPTPVSGTIVKILKQKDEVAKVGEPIAILSIKGATISGSVPKTETPTAADIKELEKPLQNHTPKVEFTGDLYLSPLVKSIAKQENISEAELKSIQGSGLEGRITKEDILGYVANRSTVKVAPKAAAPQPTTVAPASTPAQASVPVAVSEGDEIIQMDRVRKIIADAMVNSKRTSPHVTSFIETDVTNVVKWRAKNKGILEKRDGEKLTFMPIFVRAVVKAIQDFPMINVSVDGDKIIKKKNINIGMATALPDGNLIVPVIKNADQLSLSGLAKAINDLAYRARNKKLRPEDTQGATYTISNIGSFGNLMGTPIIPQPQVAILAIGSIEKKPAVLETKDGDVIAIRNLMFMSHSYDHRVVDGSLGGMFLKHVHDYLENWDMDAEI</sequence>
<name>A0AAU0F6C9_9FLAO</name>